<protein>
    <submittedName>
        <fullName evidence="2">BZ3500_MvSof-1268-A1-R1_Chr11-3g03538 protein</fullName>
    </submittedName>
</protein>
<dbReference type="Proteomes" id="UP000249723">
    <property type="component" value="Unassembled WGS sequence"/>
</dbReference>
<organism evidence="2 3">
    <name type="scientific">Microbotryum saponariae</name>
    <dbReference type="NCBI Taxonomy" id="289078"/>
    <lineage>
        <taxon>Eukaryota</taxon>
        <taxon>Fungi</taxon>
        <taxon>Dikarya</taxon>
        <taxon>Basidiomycota</taxon>
        <taxon>Pucciniomycotina</taxon>
        <taxon>Microbotryomycetes</taxon>
        <taxon>Microbotryales</taxon>
        <taxon>Microbotryaceae</taxon>
        <taxon>Microbotryum</taxon>
    </lineage>
</organism>
<sequence length="222" mass="24275">MDVDDEEHQKGDEDNDDAGDEEDGGGSGSGGGDGDDDGGEDDDGHDSTGQNDTESEENDKENDHKQGGTASDESRVPAPTFAELAIYARFDATKLPKSFSTLETRVKANLRMCVIRRHVVPRKASKTTIAKTGSKANRTTTSAYTLGLKEQIELRILGKPALLGSGLGDFAEVRTNLWELRATSGAKAWWQVARPTLRRQQTVSDRGWRDEEEQHRVPEACE</sequence>
<feature type="compositionally biased region" description="Basic and acidic residues" evidence="1">
    <location>
        <begin position="206"/>
        <end position="222"/>
    </location>
</feature>
<feature type="compositionally biased region" description="Acidic residues" evidence="1">
    <location>
        <begin position="33"/>
        <end position="44"/>
    </location>
</feature>
<proteinExistence type="predicted"/>
<dbReference type="EMBL" id="FMWP01000060">
    <property type="protein sequence ID" value="SCZ95007.1"/>
    <property type="molecule type" value="Genomic_DNA"/>
</dbReference>
<evidence type="ECO:0000256" key="1">
    <source>
        <dbReference type="SAM" id="MobiDB-lite"/>
    </source>
</evidence>
<dbReference type="AlphaFoldDB" id="A0A2X0KQ45"/>
<dbReference type="OrthoDB" id="2540712at2759"/>
<keyword evidence="3" id="KW-1185">Reference proteome</keyword>
<accession>A0A2X0KQ45</accession>
<evidence type="ECO:0000313" key="3">
    <source>
        <dbReference type="Proteomes" id="UP000249723"/>
    </source>
</evidence>
<feature type="region of interest" description="Disordered" evidence="1">
    <location>
        <begin position="1"/>
        <end position="77"/>
    </location>
</feature>
<feature type="compositionally biased region" description="Acidic residues" evidence="1">
    <location>
        <begin position="13"/>
        <end position="24"/>
    </location>
</feature>
<reference evidence="3" key="1">
    <citation type="submission" date="2016-10" db="EMBL/GenBank/DDBJ databases">
        <authorList>
            <person name="Jeantristanb JTB J.-T."/>
            <person name="Ricardo R."/>
        </authorList>
    </citation>
    <scope>NUCLEOTIDE SEQUENCE [LARGE SCALE GENOMIC DNA]</scope>
</reference>
<feature type="region of interest" description="Disordered" evidence="1">
    <location>
        <begin position="201"/>
        <end position="222"/>
    </location>
</feature>
<gene>
    <name evidence="2" type="ORF">BZ3500_MVSOF-1268-A1-R1_CHR11-3G03538</name>
</gene>
<name>A0A2X0KQ45_9BASI</name>
<evidence type="ECO:0000313" key="2">
    <source>
        <dbReference type="EMBL" id="SCZ95007.1"/>
    </source>
</evidence>